<dbReference type="Gene3D" id="2.130.10.10">
    <property type="entry name" value="YVTN repeat-like/Quinoprotein amine dehydrogenase"/>
    <property type="match status" value="1"/>
</dbReference>
<dbReference type="AlphaFoldDB" id="A0A6G0XL07"/>
<dbReference type="PROSITE" id="PS50082">
    <property type="entry name" value="WD_REPEATS_2"/>
    <property type="match status" value="1"/>
</dbReference>
<dbReference type="SUPFAM" id="SSF50978">
    <property type="entry name" value="WD40 repeat-like"/>
    <property type="match status" value="1"/>
</dbReference>
<dbReference type="InterPro" id="IPR001680">
    <property type="entry name" value="WD40_rpt"/>
</dbReference>
<dbReference type="InterPro" id="IPR051179">
    <property type="entry name" value="WD_repeat_multifunction"/>
</dbReference>
<evidence type="ECO:0008006" key="6">
    <source>
        <dbReference type="Google" id="ProtNLM"/>
    </source>
</evidence>
<evidence type="ECO:0000313" key="4">
    <source>
        <dbReference type="EMBL" id="KAF0740887.1"/>
    </source>
</evidence>
<evidence type="ECO:0000313" key="5">
    <source>
        <dbReference type="Proteomes" id="UP000481153"/>
    </source>
</evidence>
<dbReference type="VEuPathDB" id="FungiDB:AeMF1_000226"/>
<evidence type="ECO:0000256" key="2">
    <source>
        <dbReference type="ARBA" id="ARBA00022737"/>
    </source>
</evidence>
<accession>A0A6G0XL07</accession>
<comment type="caution">
    <text evidence="4">The sequence shown here is derived from an EMBL/GenBank/DDBJ whole genome shotgun (WGS) entry which is preliminary data.</text>
</comment>
<dbReference type="PANTHER" id="PTHR19857:SF21">
    <property type="entry name" value="ANAPHASE-PROMOTING COMPLEX SUBUNIT 4 WD40 DOMAIN-CONTAINING PROTEIN"/>
    <property type="match status" value="1"/>
</dbReference>
<dbReference type="InterPro" id="IPR036322">
    <property type="entry name" value="WD40_repeat_dom_sf"/>
</dbReference>
<feature type="repeat" description="WD" evidence="3">
    <location>
        <begin position="152"/>
        <end position="179"/>
    </location>
</feature>
<organism evidence="4 5">
    <name type="scientific">Aphanomyces euteiches</name>
    <dbReference type="NCBI Taxonomy" id="100861"/>
    <lineage>
        <taxon>Eukaryota</taxon>
        <taxon>Sar</taxon>
        <taxon>Stramenopiles</taxon>
        <taxon>Oomycota</taxon>
        <taxon>Saprolegniomycetes</taxon>
        <taxon>Saprolegniales</taxon>
        <taxon>Verrucalvaceae</taxon>
        <taxon>Aphanomyces</taxon>
    </lineage>
</organism>
<gene>
    <name evidence="4" type="ORF">Ae201684_003777</name>
</gene>
<reference evidence="4 5" key="1">
    <citation type="submission" date="2019-07" db="EMBL/GenBank/DDBJ databases">
        <title>Genomics analysis of Aphanomyces spp. identifies a new class of oomycete effector associated with host adaptation.</title>
        <authorList>
            <person name="Gaulin E."/>
        </authorList>
    </citation>
    <scope>NUCLEOTIDE SEQUENCE [LARGE SCALE GENOMIC DNA]</scope>
    <source>
        <strain evidence="4 5">ATCC 201684</strain>
    </source>
</reference>
<evidence type="ECO:0000256" key="3">
    <source>
        <dbReference type="PROSITE-ProRule" id="PRU00221"/>
    </source>
</evidence>
<dbReference type="PANTHER" id="PTHR19857">
    <property type="entry name" value="MITOCHONDRIAL DIVISION PROTEIN 1-RELATED"/>
    <property type="match status" value="1"/>
</dbReference>
<keyword evidence="1 3" id="KW-0853">WD repeat</keyword>
<name>A0A6G0XL07_9STRA</name>
<proteinExistence type="predicted"/>
<keyword evidence="2" id="KW-0677">Repeat</keyword>
<protein>
    <recommendedName>
        <fullName evidence="6">Anaphase-promoting complex subunit 4 WD40 domain-containing protein</fullName>
    </recommendedName>
</protein>
<dbReference type="EMBL" id="VJMJ01000042">
    <property type="protein sequence ID" value="KAF0740887.1"/>
    <property type="molecule type" value="Genomic_DNA"/>
</dbReference>
<dbReference type="SMART" id="SM00320">
    <property type="entry name" value="WD40"/>
    <property type="match status" value="5"/>
</dbReference>
<sequence>MMSKRKLDLKASRGRKTAKVDVGRIPITAFFERINRPQVTPTNLPSSALESEVSAAVDEIEDIADDADHNNITSASTSSLAPPMVQSTLQFETEAKKTTRKRPNSGLHIRQQREIHGRVPHRHFQRLVRDVLSSYTTLPVTLMANLQSNQWISCMQFDTDGVLLVTGSSDGTIALYDFDEYFHRLVWLQNQSSNTFNPALPPKLHVEPVHVMRTSREIKRIRWNPINQDEIACSFTSKNEIYLFNLKKFPQAPYRILKAPSRPSTGYYDILFTKSKINAPCIVAGDIDGSIRMWDIHVPGKPQWVISNTRGIGSINSICLSANHQYLICATDKSWILVYDMWNIVVPAFGQRPVPKRLAMYALIPMIQEIVSSQLKETVGGIISIQLMPDTSWTVVCQLLNDWIIVLDVLCPKIYKVHCVLRGQVLKNLPSDAQTFSPGELLPDWNFDGMLSRGEASYVRLHRCMGSFLFDGDIFATGFAGDKHLYAIDMRAIPDANNPQPGGITSSSVQSLQRLRIPTSEMVTAVAAHPTSHLIVCGMESNALAIVGPSHQS</sequence>
<keyword evidence="5" id="KW-1185">Reference proteome</keyword>
<dbReference type="Proteomes" id="UP000481153">
    <property type="component" value="Unassembled WGS sequence"/>
</dbReference>
<dbReference type="InterPro" id="IPR015943">
    <property type="entry name" value="WD40/YVTN_repeat-like_dom_sf"/>
</dbReference>
<evidence type="ECO:0000256" key="1">
    <source>
        <dbReference type="ARBA" id="ARBA00022574"/>
    </source>
</evidence>
<dbReference type="Pfam" id="PF00400">
    <property type="entry name" value="WD40"/>
    <property type="match status" value="1"/>
</dbReference>